<dbReference type="InterPro" id="IPR050346">
    <property type="entry name" value="FMO-like"/>
</dbReference>
<proteinExistence type="inferred from homology"/>
<comment type="similarity">
    <text evidence="1 5">Belongs to the FMO family.</text>
</comment>
<dbReference type="OMA" id="CERFSDQ"/>
<dbReference type="GO" id="GO:0050661">
    <property type="term" value="F:NADP binding"/>
    <property type="evidence" value="ECO:0007669"/>
    <property type="project" value="InterPro"/>
</dbReference>
<reference evidence="7" key="1">
    <citation type="submission" date="2022-11" db="UniProtKB">
        <authorList>
            <consortium name="WormBaseParasite"/>
        </authorList>
    </citation>
    <scope>IDENTIFICATION</scope>
</reference>
<keyword evidence="4 5" id="KW-0560">Oxidoreductase</keyword>
<keyword evidence="6" id="KW-1185">Reference proteome</keyword>
<evidence type="ECO:0000256" key="1">
    <source>
        <dbReference type="ARBA" id="ARBA00009183"/>
    </source>
</evidence>
<dbReference type="InterPro" id="IPR020946">
    <property type="entry name" value="Flavin_mOase-like"/>
</dbReference>
<dbReference type="InterPro" id="IPR036188">
    <property type="entry name" value="FAD/NAD-bd_sf"/>
</dbReference>
<dbReference type="SUPFAM" id="SSF51905">
    <property type="entry name" value="FAD/NAD(P)-binding domain"/>
    <property type="match status" value="1"/>
</dbReference>
<dbReference type="GO" id="GO:0050660">
    <property type="term" value="F:flavin adenine dinucleotide binding"/>
    <property type="evidence" value="ECO:0007669"/>
    <property type="project" value="InterPro"/>
</dbReference>
<dbReference type="Gene3D" id="3.50.50.60">
    <property type="entry name" value="FAD/NAD(P)-binding domain"/>
    <property type="match status" value="1"/>
</dbReference>
<name>A0A915I3E3_ROMCU</name>
<dbReference type="EC" id="1.-.-.-" evidence="5"/>
<evidence type="ECO:0000256" key="5">
    <source>
        <dbReference type="RuleBase" id="RU361177"/>
    </source>
</evidence>
<keyword evidence="5" id="KW-0503">Monooxygenase</keyword>
<sequence>MYLSSYAEKYQLKDHVKFNTAVTSIAKNDDYEKTGRWSVTFVQESKPSITEIFDGVFVASGRYREIFRPHFEGVEKFAGRLFNCQTFKNAGGFENRSTLVVGFGHTAMDTAAALVSVASPWSSGGQTEFEKV</sequence>
<accession>A0A915I3E3</accession>
<evidence type="ECO:0000256" key="2">
    <source>
        <dbReference type="ARBA" id="ARBA00022630"/>
    </source>
</evidence>
<keyword evidence="3 5" id="KW-0274">FAD</keyword>
<keyword evidence="2 5" id="KW-0285">Flavoprotein</keyword>
<dbReference type="Proteomes" id="UP000887565">
    <property type="component" value="Unplaced"/>
</dbReference>
<dbReference type="PANTHER" id="PTHR23023">
    <property type="entry name" value="DIMETHYLANILINE MONOOXYGENASE"/>
    <property type="match status" value="1"/>
</dbReference>
<organism evidence="6 7">
    <name type="scientific">Romanomermis culicivorax</name>
    <name type="common">Nematode worm</name>
    <dbReference type="NCBI Taxonomy" id="13658"/>
    <lineage>
        <taxon>Eukaryota</taxon>
        <taxon>Metazoa</taxon>
        <taxon>Ecdysozoa</taxon>
        <taxon>Nematoda</taxon>
        <taxon>Enoplea</taxon>
        <taxon>Dorylaimia</taxon>
        <taxon>Mermithida</taxon>
        <taxon>Mermithoidea</taxon>
        <taxon>Mermithidae</taxon>
        <taxon>Romanomermis</taxon>
    </lineage>
</organism>
<evidence type="ECO:0000313" key="6">
    <source>
        <dbReference type="Proteomes" id="UP000887565"/>
    </source>
</evidence>
<comment type="cofactor">
    <cofactor evidence="5">
        <name>FAD</name>
        <dbReference type="ChEBI" id="CHEBI:57692"/>
    </cofactor>
</comment>
<dbReference type="GO" id="GO:0004499">
    <property type="term" value="F:N,N-dimethylaniline monooxygenase activity"/>
    <property type="evidence" value="ECO:0007669"/>
    <property type="project" value="InterPro"/>
</dbReference>
<evidence type="ECO:0000313" key="7">
    <source>
        <dbReference type="WBParaSite" id="nRc.2.0.1.t08251-RA"/>
    </source>
</evidence>
<dbReference type="AlphaFoldDB" id="A0A915I3E3"/>
<dbReference type="Pfam" id="PF00743">
    <property type="entry name" value="FMO-like"/>
    <property type="match status" value="1"/>
</dbReference>
<dbReference type="WBParaSite" id="nRc.2.0.1.t08251-RA">
    <property type="protein sequence ID" value="nRc.2.0.1.t08251-RA"/>
    <property type="gene ID" value="nRc.2.0.1.g08251"/>
</dbReference>
<protein>
    <recommendedName>
        <fullName evidence="5">Flavin-containing monooxygenase</fullName>
        <ecNumber evidence="5">1.-.-.-</ecNumber>
    </recommendedName>
</protein>
<evidence type="ECO:0000256" key="3">
    <source>
        <dbReference type="ARBA" id="ARBA00022827"/>
    </source>
</evidence>
<evidence type="ECO:0000256" key="4">
    <source>
        <dbReference type="ARBA" id="ARBA00023002"/>
    </source>
</evidence>